<feature type="compositionally biased region" description="Low complexity" evidence="1">
    <location>
        <begin position="68"/>
        <end position="82"/>
    </location>
</feature>
<accession>A0AAV7KYM8</accession>
<comment type="caution">
    <text evidence="2">The sequence shown here is derived from an EMBL/GenBank/DDBJ whole genome shotgun (WGS) entry which is preliminary data.</text>
</comment>
<gene>
    <name evidence="2" type="ORF">NDU88_004727</name>
</gene>
<feature type="compositionally biased region" description="Basic residues" evidence="1">
    <location>
        <begin position="54"/>
        <end position="67"/>
    </location>
</feature>
<proteinExistence type="predicted"/>
<evidence type="ECO:0000313" key="2">
    <source>
        <dbReference type="EMBL" id="KAJ1084581.1"/>
    </source>
</evidence>
<organism evidence="2 3">
    <name type="scientific">Pleurodeles waltl</name>
    <name type="common">Iberian ribbed newt</name>
    <dbReference type="NCBI Taxonomy" id="8319"/>
    <lineage>
        <taxon>Eukaryota</taxon>
        <taxon>Metazoa</taxon>
        <taxon>Chordata</taxon>
        <taxon>Craniata</taxon>
        <taxon>Vertebrata</taxon>
        <taxon>Euteleostomi</taxon>
        <taxon>Amphibia</taxon>
        <taxon>Batrachia</taxon>
        <taxon>Caudata</taxon>
        <taxon>Salamandroidea</taxon>
        <taxon>Salamandridae</taxon>
        <taxon>Pleurodelinae</taxon>
        <taxon>Pleurodeles</taxon>
    </lineage>
</organism>
<evidence type="ECO:0000313" key="3">
    <source>
        <dbReference type="Proteomes" id="UP001066276"/>
    </source>
</evidence>
<evidence type="ECO:0000256" key="1">
    <source>
        <dbReference type="SAM" id="MobiDB-lite"/>
    </source>
</evidence>
<name>A0AAV7KYM8_PLEWA</name>
<dbReference type="AlphaFoldDB" id="A0AAV7KYM8"/>
<sequence>MTTPASHAVCGEDRCPILCIWPRRRKRTARGRRKGPPRALRPLPRAAVPTVVRSWKKGPLRAPRPPKRGAAPTAARAGDAAACSGTTKDFCSLPSTNEIFYPLVRASAASATSGASFFTQASASEHNQLLLQPGEAEAA</sequence>
<dbReference type="EMBL" id="JANPWB010000016">
    <property type="protein sequence ID" value="KAJ1084581.1"/>
    <property type="molecule type" value="Genomic_DNA"/>
</dbReference>
<keyword evidence="3" id="KW-1185">Reference proteome</keyword>
<dbReference type="Proteomes" id="UP001066276">
    <property type="component" value="Chromosome 12"/>
</dbReference>
<feature type="region of interest" description="Disordered" evidence="1">
    <location>
        <begin position="26"/>
        <end position="89"/>
    </location>
</feature>
<feature type="compositionally biased region" description="Basic residues" evidence="1">
    <location>
        <begin position="26"/>
        <end position="36"/>
    </location>
</feature>
<protein>
    <submittedName>
        <fullName evidence="2">Uncharacterized protein</fullName>
    </submittedName>
</protein>
<feature type="compositionally biased region" description="Low complexity" evidence="1">
    <location>
        <begin position="37"/>
        <end position="50"/>
    </location>
</feature>
<reference evidence="2" key="1">
    <citation type="journal article" date="2022" name="bioRxiv">
        <title>Sequencing and chromosome-scale assembly of the giantPleurodeles waltlgenome.</title>
        <authorList>
            <person name="Brown T."/>
            <person name="Elewa A."/>
            <person name="Iarovenko S."/>
            <person name="Subramanian E."/>
            <person name="Araus A.J."/>
            <person name="Petzold A."/>
            <person name="Susuki M."/>
            <person name="Suzuki K.-i.T."/>
            <person name="Hayashi T."/>
            <person name="Toyoda A."/>
            <person name="Oliveira C."/>
            <person name="Osipova E."/>
            <person name="Leigh N.D."/>
            <person name="Simon A."/>
            <person name="Yun M.H."/>
        </authorList>
    </citation>
    <scope>NUCLEOTIDE SEQUENCE</scope>
    <source>
        <strain evidence="2">20211129_DDA</strain>
        <tissue evidence="2">Liver</tissue>
    </source>
</reference>